<feature type="region of interest" description="Disordered" evidence="1">
    <location>
        <begin position="558"/>
        <end position="603"/>
    </location>
</feature>
<reference evidence="2" key="1">
    <citation type="submission" date="2023-02" db="EMBL/GenBank/DDBJ databases">
        <title>Identification and recombinant expression of a fungal hydrolase from Papiliotrema laurentii that hydrolyzes apple cutin and clears colloidal polyester polyurethane.</title>
        <authorList>
            <consortium name="DOE Joint Genome Institute"/>
            <person name="Roman V.A."/>
            <person name="Bojanowski C."/>
            <person name="Crable B.R."/>
            <person name="Wagner D.N."/>
            <person name="Hung C.S."/>
            <person name="Nadeau L.J."/>
            <person name="Schratz L."/>
            <person name="Haridas S."/>
            <person name="Pangilinan J."/>
            <person name="Lipzen A."/>
            <person name="Na H."/>
            <person name="Yan M."/>
            <person name="Ng V."/>
            <person name="Grigoriev I.V."/>
            <person name="Spatafora J.W."/>
            <person name="Barlow D."/>
            <person name="Biffinger J."/>
            <person name="Kelley-Loughnane N."/>
            <person name="Varaljay V.A."/>
            <person name="Crookes-Goodson W.J."/>
        </authorList>
    </citation>
    <scope>NUCLEOTIDE SEQUENCE</scope>
    <source>
        <strain evidence="2">5307AH</strain>
    </source>
</reference>
<dbReference type="InterPro" id="IPR032675">
    <property type="entry name" value="LRR_dom_sf"/>
</dbReference>
<evidence type="ECO:0000313" key="3">
    <source>
        <dbReference type="Proteomes" id="UP001182556"/>
    </source>
</evidence>
<dbReference type="Gene3D" id="3.80.10.10">
    <property type="entry name" value="Ribonuclease Inhibitor"/>
    <property type="match status" value="1"/>
</dbReference>
<feature type="compositionally biased region" description="Basic residues" evidence="1">
    <location>
        <begin position="592"/>
        <end position="602"/>
    </location>
</feature>
<dbReference type="SUPFAM" id="SSF52047">
    <property type="entry name" value="RNI-like"/>
    <property type="match status" value="1"/>
</dbReference>
<proteinExistence type="predicted"/>
<name>A0AAD9FVC4_PAPLA</name>
<sequence>MPIPELPIEVLSHITALISPPYHPPADTHSSAPPPTHIIEALDPHPGSSHTPINTIASFSRSSHSLLEASRPWLWENVDVRTGKGWLAVVNALTEEVHPSFPEENPAEAIEAIAQKDIIIPSQPLQAPLAPLSPPADPELLPAADAHVQPNTVPGGYGYYPPSTPMDAYPSPYVTASQPSPYGSLGIQTSFSSSPPQPPHASLLLTPPGSRGTSPRPALMRFDTITASSSLSRTASPSSNGSTDSGSPHPGLNRHNTITASFPVTLQSSIATHRAAAIARLRGRSRSPRRSVGFDTEGISAVLDRSRSVSAHGAPRVPTSWPKRIPLERRRSSLSRARHISAHGYEEDDEADEEDDVVAPLSPSLMAASPVRSYVPSDFDSMSNCNPELLPPPGPYIRHLSFNNFKTIGSGRTQDEAVRGRFVTAGRLEGVIKNCPNLISVCMTEYVDSSLSFAVVEDLFFRGYRKPRGPRRLSISNNLTRQRSLSVDPNPSFSPMTTTSQLDPPRPDYVPYEDENEEERWTRRGMFTALQALDLTGCVSHVFTNAMREFCVEYLDPDHDETEGERGRSRHRGYISDMPSSTEDEDDLAHARPSKRSNRRTPRFSAMRRLSLRACTTLDPPLLHDLVLAFPNLTHLDLSNTRAPTSLIVSLTEAPPRNMRLQSLSLARCPRIDPTAIVNFLVLSSATRDITELNLYMNPTQGNTITTTDLDRLLTAPCIKSGKLRYLDLSSCGMTEFHLHPAIFPAQPQLLSFGLSHIPDLNLRPIADFLLYSAPNVEILTLSGTAFHSALSARNTSIQTTMELHAQLINPLTTVPFSLASLSLHAQSMGPDLRPGATRLRVIELSAPVRRLIADGGSGEWKVIKSKGGRGWYVDLSAGWIDDPEGSLSEDGTIAKRFVRHLPPYHPRRQWLSSLAFAAGRVGSAVGWHSRKMEVVRGLGMLGREEGMAGVGGFAFDE</sequence>
<accession>A0AAD9FVC4</accession>
<organism evidence="2 3">
    <name type="scientific">Papiliotrema laurentii</name>
    <name type="common">Cryptococcus laurentii</name>
    <dbReference type="NCBI Taxonomy" id="5418"/>
    <lineage>
        <taxon>Eukaryota</taxon>
        <taxon>Fungi</taxon>
        <taxon>Dikarya</taxon>
        <taxon>Basidiomycota</taxon>
        <taxon>Agaricomycotina</taxon>
        <taxon>Tremellomycetes</taxon>
        <taxon>Tremellales</taxon>
        <taxon>Rhynchogastremaceae</taxon>
        <taxon>Papiliotrema</taxon>
    </lineage>
</organism>
<evidence type="ECO:0000256" key="1">
    <source>
        <dbReference type="SAM" id="MobiDB-lite"/>
    </source>
</evidence>
<comment type="caution">
    <text evidence="2">The sequence shown here is derived from an EMBL/GenBank/DDBJ whole genome shotgun (WGS) entry which is preliminary data.</text>
</comment>
<dbReference type="EMBL" id="JAODAN010000002">
    <property type="protein sequence ID" value="KAK1926773.1"/>
    <property type="molecule type" value="Genomic_DNA"/>
</dbReference>
<gene>
    <name evidence="2" type="ORF">DB88DRAFT_482953</name>
</gene>
<feature type="region of interest" description="Disordered" evidence="1">
    <location>
        <begin position="180"/>
        <end position="256"/>
    </location>
</feature>
<dbReference type="AlphaFoldDB" id="A0AAD9FVC4"/>
<protein>
    <submittedName>
        <fullName evidence="2">Uncharacterized protein</fullName>
    </submittedName>
</protein>
<dbReference type="Proteomes" id="UP001182556">
    <property type="component" value="Unassembled WGS sequence"/>
</dbReference>
<feature type="compositionally biased region" description="Low complexity" evidence="1">
    <location>
        <begin position="228"/>
        <end position="248"/>
    </location>
</feature>
<feature type="region of interest" description="Disordered" evidence="1">
    <location>
        <begin position="472"/>
        <end position="517"/>
    </location>
</feature>
<keyword evidence="3" id="KW-1185">Reference proteome</keyword>
<feature type="region of interest" description="Disordered" evidence="1">
    <location>
        <begin position="21"/>
        <end position="52"/>
    </location>
</feature>
<feature type="compositionally biased region" description="Polar residues" evidence="1">
    <location>
        <begin position="180"/>
        <end position="189"/>
    </location>
</feature>
<feature type="compositionally biased region" description="Polar residues" evidence="1">
    <location>
        <begin position="474"/>
        <end position="502"/>
    </location>
</feature>
<evidence type="ECO:0000313" key="2">
    <source>
        <dbReference type="EMBL" id="KAK1926773.1"/>
    </source>
</evidence>